<feature type="transmembrane region" description="Helical" evidence="6">
    <location>
        <begin position="232"/>
        <end position="260"/>
    </location>
</feature>
<evidence type="ECO:0000256" key="5">
    <source>
        <dbReference type="ARBA" id="ARBA00023136"/>
    </source>
</evidence>
<dbReference type="PANTHER" id="PTHR21716:SF68">
    <property type="entry name" value="TRANSPORT PROTEIN YTVI-RELATED"/>
    <property type="match status" value="1"/>
</dbReference>
<evidence type="ECO:0000256" key="3">
    <source>
        <dbReference type="ARBA" id="ARBA00022692"/>
    </source>
</evidence>
<feature type="transmembrane region" description="Helical" evidence="6">
    <location>
        <begin position="304"/>
        <end position="327"/>
    </location>
</feature>
<evidence type="ECO:0000256" key="2">
    <source>
        <dbReference type="ARBA" id="ARBA00009773"/>
    </source>
</evidence>
<name>A0A177KTC2_9BACI</name>
<gene>
    <name evidence="7" type="ORF">AWH48_05975</name>
</gene>
<dbReference type="RefSeq" id="WP_063974990.1">
    <property type="nucleotide sequence ID" value="NZ_LQWZ01000023.1"/>
</dbReference>
<dbReference type="GO" id="GO:0055085">
    <property type="term" value="P:transmembrane transport"/>
    <property type="evidence" value="ECO:0007669"/>
    <property type="project" value="TreeGrafter"/>
</dbReference>
<dbReference type="Proteomes" id="UP000077271">
    <property type="component" value="Unassembled WGS sequence"/>
</dbReference>
<accession>A0A177KTC2</accession>
<keyword evidence="5 6" id="KW-0472">Membrane</keyword>
<dbReference type="NCBIfam" id="TIGR02872">
    <property type="entry name" value="spore_ytvI"/>
    <property type="match status" value="1"/>
</dbReference>
<keyword evidence="4 6" id="KW-1133">Transmembrane helix</keyword>
<evidence type="ECO:0000256" key="1">
    <source>
        <dbReference type="ARBA" id="ARBA00004141"/>
    </source>
</evidence>
<feature type="transmembrane region" description="Helical" evidence="6">
    <location>
        <begin position="207"/>
        <end position="226"/>
    </location>
</feature>
<dbReference type="OrthoDB" id="9774361at2"/>
<comment type="similarity">
    <text evidence="2">Belongs to the autoinducer-2 exporter (AI-2E) (TC 2.A.86) family.</text>
</comment>
<evidence type="ECO:0000313" key="7">
    <source>
        <dbReference type="EMBL" id="OAH56215.1"/>
    </source>
</evidence>
<sequence>MRFIHHFIVLLAIGLAFYWFMPVLKPFIIGAFFAAAAQKPAHFLQKKGRFSSSLSIVSALIFVAFLVGAGCFIVLLIAARTVSHLIAVIPSYMDIAAFHIEHGMDIISARLSNTQEETIIQLIQTLNGSVSKITGDYAETWILSGTSFMLSIPGAATEIIVAALSAFFIAKDGGHMIKRLPVSVHERLLFTFTDFSSSFRSFIKAQCILFSATFMTAALGLLLLRTPHVVEVAFLAAVAEFIPIVGSSLIFLPWIAFFLLIGQPVSAALLAILYTVLMIMRQLLEPKLVSGAVGLHPLAVLFSMFAGLTFFGAAGMAAGPFLLLAILSVHRSGLLHMLFTKR</sequence>
<dbReference type="EMBL" id="LQWZ01000023">
    <property type="protein sequence ID" value="OAH56215.1"/>
    <property type="molecule type" value="Genomic_DNA"/>
</dbReference>
<keyword evidence="3 6" id="KW-0812">Transmembrane</keyword>
<evidence type="ECO:0000256" key="4">
    <source>
        <dbReference type="ARBA" id="ARBA00022989"/>
    </source>
</evidence>
<evidence type="ECO:0000256" key="6">
    <source>
        <dbReference type="SAM" id="Phobius"/>
    </source>
</evidence>
<dbReference type="Pfam" id="PF01594">
    <property type="entry name" value="AI-2E_transport"/>
    <property type="match status" value="1"/>
</dbReference>
<proteinExistence type="inferred from homology"/>
<dbReference type="AlphaFoldDB" id="A0A177KTC2"/>
<dbReference type="InterPro" id="IPR014227">
    <property type="entry name" value="YtvI-like"/>
</dbReference>
<feature type="transmembrane region" description="Helical" evidence="6">
    <location>
        <begin position="6"/>
        <end position="35"/>
    </location>
</feature>
<evidence type="ECO:0008006" key="9">
    <source>
        <dbReference type="Google" id="ProtNLM"/>
    </source>
</evidence>
<protein>
    <recommendedName>
        <fullName evidence="9">Sporulation integral membrane protein YtvI</fullName>
    </recommendedName>
</protein>
<reference evidence="7 8" key="1">
    <citation type="submission" date="2016-01" db="EMBL/GenBank/DDBJ databases">
        <title>Investigation of taxonomic status of Bacillus aminovorans.</title>
        <authorList>
            <person name="Verma A."/>
            <person name="Pal Y."/>
            <person name="Krishnamurthi S."/>
        </authorList>
    </citation>
    <scope>NUCLEOTIDE SEQUENCE [LARGE SCALE GENOMIC DNA]</scope>
    <source>
        <strain evidence="7 8">DSM 4337</strain>
    </source>
</reference>
<feature type="transmembrane region" description="Helical" evidence="6">
    <location>
        <begin position="56"/>
        <end position="79"/>
    </location>
</feature>
<comment type="caution">
    <text evidence="7">The sequence shown here is derived from an EMBL/GenBank/DDBJ whole genome shotgun (WGS) entry which is preliminary data.</text>
</comment>
<dbReference type="GO" id="GO:0016020">
    <property type="term" value="C:membrane"/>
    <property type="evidence" value="ECO:0007669"/>
    <property type="project" value="UniProtKB-SubCell"/>
</dbReference>
<dbReference type="PANTHER" id="PTHR21716">
    <property type="entry name" value="TRANSMEMBRANE PROTEIN"/>
    <property type="match status" value="1"/>
</dbReference>
<evidence type="ECO:0000313" key="8">
    <source>
        <dbReference type="Proteomes" id="UP000077271"/>
    </source>
</evidence>
<comment type="subcellular location">
    <subcellularLocation>
        <location evidence="1">Membrane</location>
        <topology evidence="1">Multi-pass membrane protein</topology>
    </subcellularLocation>
</comment>
<dbReference type="InterPro" id="IPR002549">
    <property type="entry name" value="AI-2E-like"/>
</dbReference>
<organism evidence="7 8">
    <name type="scientific">Domibacillus aminovorans</name>
    <dbReference type="NCBI Taxonomy" id="29332"/>
    <lineage>
        <taxon>Bacteria</taxon>
        <taxon>Bacillati</taxon>
        <taxon>Bacillota</taxon>
        <taxon>Bacilli</taxon>
        <taxon>Bacillales</taxon>
        <taxon>Bacillaceae</taxon>
        <taxon>Domibacillus</taxon>
    </lineage>
</organism>
<feature type="transmembrane region" description="Helical" evidence="6">
    <location>
        <begin position="148"/>
        <end position="170"/>
    </location>
</feature>